<dbReference type="Proteomes" id="UP000517694">
    <property type="component" value="Unassembled WGS sequence"/>
</dbReference>
<evidence type="ECO:0000313" key="3">
    <source>
        <dbReference type="EMBL" id="MBC2867942.1"/>
    </source>
</evidence>
<protein>
    <submittedName>
        <fullName evidence="3">Uncharacterized protein</fullName>
    </submittedName>
</protein>
<proteinExistence type="predicted"/>
<sequence>MSTAPSPRPDDTAGTPGTTDPPALTGRSPTPAAAPAHPGRELWLRRGAVGVLLGALLWCVAALLAPHGSALRQFLAALLCAAGAVAAQHVLGVDRRLAEQARQSREHARQTQEEARQLAERARRAESTPAETAATVREVLTRHTQDITRLIESRFAQERQDAESRAQQALVSVDGSVPDLADRFAEVLAPGPSILHTFVRLEMRRVVGHLTDLTSLSAECPGENHDWMLSLTRAAEQSICATSTSVDRQFWESEPASRYLQGQQEAIEERGVPVRRVFLVESARELDDRLLRLCEEQELLGIGVRVSVLPELPPHLQRGTTNDFIVYDEAVSFEIDQDLRDVNVRTRLIARQNHVQDRMKRFRELWEAGMTLRELETRVDDEEGDTWMVDSGE</sequence>
<evidence type="ECO:0000256" key="2">
    <source>
        <dbReference type="SAM" id="Phobius"/>
    </source>
</evidence>
<dbReference type="AlphaFoldDB" id="A0A7X1I349"/>
<feature type="compositionally biased region" description="Low complexity" evidence="1">
    <location>
        <begin position="12"/>
        <end position="26"/>
    </location>
</feature>
<keyword evidence="2" id="KW-0812">Transmembrane</keyword>
<keyword evidence="2" id="KW-1133">Transmembrane helix</keyword>
<comment type="caution">
    <text evidence="3">The sequence shown here is derived from an EMBL/GenBank/DDBJ whole genome shotgun (WGS) entry which is preliminary data.</text>
</comment>
<feature type="region of interest" description="Disordered" evidence="1">
    <location>
        <begin position="102"/>
        <end position="135"/>
    </location>
</feature>
<gene>
    <name evidence="3" type="ORF">H1R13_24195</name>
</gene>
<accession>A0A7X1I349</accession>
<reference evidence="3 4" key="1">
    <citation type="submission" date="2020-08" db="EMBL/GenBank/DDBJ databases">
        <title>Whole-Genome Sequence of French Clinical Streptomyces mexicanus Strain Q0842.</title>
        <authorList>
            <person name="Boxberger M."/>
            <person name="La Scola B."/>
        </authorList>
    </citation>
    <scope>NUCLEOTIDE SEQUENCE [LARGE SCALE GENOMIC DNA]</scope>
    <source>
        <strain evidence="3 4">Marseille-Q0842</strain>
    </source>
</reference>
<feature type="transmembrane region" description="Helical" evidence="2">
    <location>
        <begin position="74"/>
        <end position="93"/>
    </location>
</feature>
<organism evidence="3 4">
    <name type="scientific">Streptomyces mexicanus</name>
    <dbReference type="NCBI Taxonomy" id="178566"/>
    <lineage>
        <taxon>Bacteria</taxon>
        <taxon>Bacillati</taxon>
        <taxon>Actinomycetota</taxon>
        <taxon>Actinomycetes</taxon>
        <taxon>Kitasatosporales</taxon>
        <taxon>Streptomycetaceae</taxon>
        <taxon>Streptomyces</taxon>
    </lineage>
</organism>
<dbReference type="EMBL" id="JACMHY010000010">
    <property type="protein sequence ID" value="MBC2867942.1"/>
    <property type="molecule type" value="Genomic_DNA"/>
</dbReference>
<dbReference type="RefSeq" id="WP_159665489.1">
    <property type="nucleotide sequence ID" value="NZ_JACMHY010000010.1"/>
</dbReference>
<name>A0A7X1I349_9ACTN</name>
<feature type="region of interest" description="Disordered" evidence="1">
    <location>
        <begin position="1"/>
        <end position="37"/>
    </location>
</feature>
<evidence type="ECO:0000256" key="1">
    <source>
        <dbReference type="SAM" id="MobiDB-lite"/>
    </source>
</evidence>
<dbReference type="OrthoDB" id="3505460at2"/>
<feature type="transmembrane region" description="Helical" evidence="2">
    <location>
        <begin position="47"/>
        <end position="68"/>
    </location>
</feature>
<keyword evidence="4" id="KW-1185">Reference proteome</keyword>
<feature type="compositionally biased region" description="Basic and acidic residues" evidence="1">
    <location>
        <begin position="102"/>
        <end position="126"/>
    </location>
</feature>
<evidence type="ECO:0000313" key="4">
    <source>
        <dbReference type="Proteomes" id="UP000517694"/>
    </source>
</evidence>
<keyword evidence="2" id="KW-0472">Membrane</keyword>